<protein>
    <submittedName>
        <fullName evidence="1">Uncharacterized protein</fullName>
    </submittedName>
</protein>
<evidence type="ECO:0000313" key="2">
    <source>
        <dbReference type="Proteomes" id="UP000308600"/>
    </source>
</evidence>
<organism evidence="1 2">
    <name type="scientific">Pluteus cervinus</name>
    <dbReference type="NCBI Taxonomy" id="181527"/>
    <lineage>
        <taxon>Eukaryota</taxon>
        <taxon>Fungi</taxon>
        <taxon>Dikarya</taxon>
        <taxon>Basidiomycota</taxon>
        <taxon>Agaricomycotina</taxon>
        <taxon>Agaricomycetes</taxon>
        <taxon>Agaricomycetidae</taxon>
        <taxon>Agaricales</taxon>
        <taxon>Pluteineae</taxon>
        <taxon>Pluteaceae</taxon>
        <taxon>Pluteus</taxon>
    </lineage>
</organism>
<dbReference type="EMBL" id="ML208683">
    <property type="protein sequence ID" value="TFK61216.1"/>
    <property type="molecule type" value="Genomic_DNA"/>
</dbReference>
<accession>A0ACD3A6F0</accession>
<name>A0ACD3A6F0_9AGAR</name>
<evidence type="ECO:0000313" key="1">
    <source>
        <dbReference type="EMBL" id="TFK61216.1"/>
    </source>
</evidence>
<sequence>MQAAIFSTHVSPQTSSSCACTNTPALYRCRDCFSPPLRCASCIVVDHVHNPLHRVERWNDKFFESTSLYFLDLVVHLGHSNRQCPHIKDSSVYKMTVVHTTGIQPLSITFCNCPTSKPRFLQLLGAKLFPATVNTPETALTFAFLEDLHIHTLCSKKSVYDHHCAIQRLTNAAATHDVPDRCREITRSLRLWQILTKNRRSGQNHGIDEYLPSRRPGSLALRCFACPEVGFNIDQITLDSALKSDCHKYTLFLSLDGNFRLQRVNKRQDLDDVALNDGSAYFVRNDEYLDYTKEVQPSSDNSTCAHLRAVRLQNVIKFKNAAVSGVVCVQCARHGFYMPNGTADLEKGEAYARSDYVLMQALDDHQSQRWIMVSYDIWCQYWKNLRARVSTHFPDKLPLLDQMRGAVPKMHIKGHVEECQVRWSFNYLEHSGETCGEKIETSWAEQNQAAPSTKQQNAGHRHDSLDDHFDFWNWGKLQTLVPHLEKTYVDCKARLADREDSFIKLCATMNKNHGPETVAKWKSLDTRPKKVNQTWTSPFIAQSKAGRPPSQLKAYQDLVRQEGIATMAGQGQGGDAEFISKGLKIEAEQYVSLLPFTSSLTQISQTPCPDDPSNSDTTNARLDLHKLLKPWLVSQEKRYPKLREDKPAIDLTRPELVPLYLPSSWTVTRPPELQRLVRVESLLREGQCHDALDSLRLAIKTFNANYKFKQDNVRGQSHNTRAQLFLETLNKDKVSALDKYNLCRDALLNLGFSLDDKTLQPLTKSQLWGRNMGAPAELGDTKTDEPWFWVVGRPSGLSQEEQKDWNYEG</sequence>
<gene>
    <name evidence="1" type="ORF">BDN72DRAFT_778500</name>
</gene>
<keyword evidence="2" id="KW-1185">Reference proteome</keyword>
<dbReference type="Proteomes" id="UP000308600">
    <property type="component" value="Unassembled WGS sequence"/>
</dbReference>
<reference evidence="1 2" key="1">
    <citation type="journal article" date="2019" name="Nat. Ecol. Evol.">
        <title>Megaphylogeny resolves global patterns of mushroom evolution.</title>
        <authorList>
            <person name="Varga T."/>
            <person name="Krizsan K."/>
            <person name="Foldi C."/>
            <person name="Dima B."/>
            <person name="Sanchez-Garcia M."/>
            <person name="Sanchez-Ramirez S."/>
            <person name="Szollosi G.J."/>
            <person name="Szarkandi J.G."/>
            <person name="Papp V."/>
            <person name="Albert L."/>
            <person name="Andreopoulos W."/>
            <person name="Angelini C."/>
            <person name="Antonin V."/>
            <person name="Barry K.W."/>
            <person name="Bougher N.L."/>
            <person name="Buchanan P."/>
            <person name="Buyck B."/>
            <person name="Bense V."/>
            <person name="Catcheside P."/>
            <person name="Chovatia M."/>
            <person name="Cooper J."/>
            <person name="Damon W."/>
            <person name="Desjardin D."/>
            <person name="Finy P."/>
            <person name="Geml J."/>
            <person name="Haridas S."/>
            <person name="Hughes K."/>
            <person name="Justo A."/>
            <person name="Karasinski D."/>
            <person name="Kautmanova I."/>
            <person name="Kiss B."/>
            <person name="Kocsube S."/>
            <person name="Kotiranta H."/>
            <person name="LaButti K.M."/>
            <person name="Lechner B.E."/>
            <person name="Liimatainen K."/>
            <person name="Lipzen A."/>
            <person name="Lukacs Z."/>
            <person name="Mihaltcheva S."/>
            <person name="Morgado L.N."/>
            <person name="Niskanen T."/>
            <person name="Noordeloos M.E."/>
            <person name="Ohm R.A."/>
            <person name="Ortiz-Santana B."/>
            <person name="Ovrebo C."/>
            <person name="Racz N."/>
            <person name="Riley R."/>
            <person name="Savchenko A."/>
            <person name="Shiryaev A."/>
            <person name="Soop K."/>
            <person name="Spirin V."/>
            <person name="Szebenyi C."/>
            <person name="Tomsovsky M."/>
            <person name="Tulloss R.E."/>
            <person name="Uehling J."/>
            <person name="Grigoriev I.V."/>
            <person name="Vagvolgyi C."/>
            <person name="Papp T."/>
            <person name="Martin F.M."/>
            <person name="Miettinen O."/>
            <person name="Hibbett D.S."/>
            <person name="Nagy L.G."/>
        </authorList>
    </citation>
    <scope>NUCLEOTIDE SEQUENCE [LARGE SCALE GENOMIC DNA]</scope>
    <source>
        <strain evidence="1 2">NL-1719</strain>
    </source>
</reference>
<proteinExistence type="predicted"/>